<keyword evidence="1" id="KW-0325">Glycoprotein</keyword>
<keyword evidence="4" id="KW-1185">Reference proteome</keyword>
<feature type="compositionally biased region" description="Basic and acidic residues" evidence="2">
    <location>
        <begin position="554"/>
        <end position="563"/>
    </location>
</feature>
<dbReference type="InterPro" id="IPR041792">
    <property type="entry name" value="MPP_PAP"/>
</dbReference>
<protein>
    <submittedName>
        <fullName evidence="5">Calcineurin-like phosphoesterase domain-containing protein</fullName>
    </submittedName>
</protein>
<organism evidence="4 5">
    <name type="scientific">Globodera rostochiensis</name>
    <name type="common">Golden nematode worm</name>
    <name type="synonym">Heterodera rostochiensis</name>
    <dbReference type="NCBI Taxonomy" id="31243"/>
    <lineage>
        <taxon>Eukaryota</taxon>
        <taxon>Metazoa</taxon>
        <taxon>Ecdysozoa</taxon>
        <taxon>Nematoda</taxon>
        <taxon>Chromadorea</taxon>
        <taxon>Rhabditida</taxon>
        <taxon>Tylenchina</taxon>
        <taxon>Tylenchomorpha</taxon>
        <taxon>Tylenchoidea</taxon>
        <taxon>Heteroderidae</taxon>
        <taxon>Heteroderinae</taxon>
        <taxon>Globodera</taxon>
    </lineage>
</organism>
<evidence type="ECO:0000313" key="5">
    <source>
        <dbReference type="WBParaSite" id="Gr19_v10_g4143.t2"/>
    </source>
</evidence>
<feature type="compositionally biased region" description="Basic residues" evidence="2">
    <location>
        <begin position="528"/>
        <end position="537"/>
    </location>
</feature>
<accession>A0A914HVE9</accession>
<feature type="domain" description="Calcineurin-like phosphoesterase" evidence="3">
    <location>
        <begin position="56"/>
        <end position="358"/>
    </location>
</feature>
<dbReference type="Pfam" id="PF00149">
    <property type="entry name" value="Metallophos"/>
    <property type="match status" value="1"/>
</dbReference>
<reference evidence="5" key="1">
    <citation type="submission" date="2022-11" db="UniProtKB">
        <authorList>
            <consortium name="WormBaseParasite"/>
        </authorList>
    </citation>
    <scope>IDENTIFICATION</scope>
</reference>
<evidence type="ECO:0000256" key="1">
    <source>
        <dbReference type="ARBA" id="ARBA00023180"/>
    </source>
</evidence>
<dbReference type="CDD" id="cd00839">
    <property type="entry name" value="MPP_PAPs"/>
    <property type="match status" value="1"/>
</dbReference>
<feature type="region of interest" description="Disordered" evidence="2">
    <location>
        <begin position="526"/>
        <end position="563"/>
    </location>
</feature>
<name>A0A914HVE9_GLORO</name>
<dbReference type="WBParaSite" id="Gr19_v10_g4143.t2">
    <property type="protein sequence ID" value="Gr19_v10_g4143.t2"/>
    <property type="gene ID" value="Gr19_v10_g4143"/>
</dbReference>
<evidence type="ECO:0000313" key="4">
    <source>
        <dbReference type="Proteomes" id="UP000887572"/>
    </source>
</evidence>
<dbReference type="InterPro" id="IPR004843">
    <property type="entry name" value="Calcineurin-like_PHP"/>
</dbReference>
<dbReference type="SUPFAM" id="SSF56300">
    <property type="entry name" value="Metallo-dependent phosphatases"/>
    <property type="match status" value="1"/>
</dbReference>
<proteinExistence type="predicted"/>
<evidence type="ECO:0000256" key="2">
    <source>
        <dbReference type="SAM" id="MobiDB-lite"/>
    </source>
</evidence>
<dbReference type="InterPro" id="IPR029052">
    <property type="entry name" value="Metallo-depent_PP-like"/>
</dbReference>
<dbReference type="PANTHER" id="PTHR45867">
    <property type="entry name" value="PURPLE ACID PHOSPHATASE"/>
    <property type="match status" value="1"/>
</dbReference>
<feature type="compositionally biased region" description="Low complexity" evidence="2">
    <location>
        <begin position="628"/>
        <end position="647"/>
    </location>
</feature>
<feature type="compositionally biased region" description="Basic and acidic residues" evidence="2">
    <location>
        <begin position="664"/>
        <end position="683"/>
    </location>
</feature>
<sequence>MEYQVGHCDPTEKDECVPIIRQEQIMQTSGAEDIQMDKVFFFHTFPRHSAKKTFTIAIFGDLGLKRPEEQGVLEDKEGSTWKHADEILTAPDTLAPHAMESLMSLVHPGYHENHPILKSHLNERSSGLRMTNVQLILHIGDIAYDMHEYRMKKKMRVEDEDEDYNLGDRFMQVIEDIAAYVPYMVVAGNHENEEKTAEYHQGKRAKGSSEKFEPQFEHYESRFKMPRTFEGHNTSQYYDFTYGPIWFVCVSTEYYYSYVVKSPKFRWVPDWDNVTRQYEFIENSLKKANQNRHKYPWVIVLQHRPFYCTSISKVTCRFNKSHKHGLPSKNDPNKLVYGLEELFNKYYVDLVITGHEHTFELFPPIELGDGKPKVIPEKFWWEVHRNARHIDDENEELVDTRHVFKTFTDPVAPIYLIVGRPGNAEEMEKLYPVPWLQRITYSNRFSYTLLQFPFDVTQTKSTLAIRQVDISNGDVPAEFFVEKTFANYEPEVLCAELDLIDGGGESKYRMKLSDLTLERVQLRLNPFTKRRHKKRQSRNNPTEVDKKKQRRKRNTGDVEGSDRLNTRGLIRELLFAINRSENSGQKAVANKESILSLKKQLCHNINNSKHSDQKVRGRAKTAYSVENELTSKYNSNSSSSSLSTSSSRESEEQSQRATRRRKSERNTKMPETERWLRPKRAPDTGHGNGTQTQK</sequence>
<feature type="region of interest" description="Disordered" evidence="2">
    <location>
        <begin position="628"/>
        <end position="694"/>
    </location>
</feature>
<dbReference type="Proteomes" id="UP000887572">
    <property type="component" value="Unplaced"/>
</dbReference>
<dbReference type="Gene3D" id="3.60.21.10">
    <property type="match status" value="1"/>
</dbReference>
<dbReference type="AlphaFoldDB" id="A0A914HVE9"/>
<evidence type="ECO:0000259" key="3">
    <source>
        <dbReference type="Pfam" id="PF00149"/>
    </source>
</evidence>
<dbReference type="GO" id="GO:0016787">
    <property type="term" value="F:hydrolase activity"/>
    <property type="evidence" value="ECO:0007669"/>
    <property type="project" value="InterPro"/>
</dbReference>
<dbReference type="PANTHER" id="PTHR45867:SF3">
    <property type="entry name" value="ACID PHOSPHATASE TYPE 7"/>
    <property type="match status" value="1"/>
</dbReference>